<dbReference type="AlphaFoldDB" id="A0A7C9E5Y8"/>
<proteinExistence type="predicted"/>
<accession>A0A7C9E5Y8</accession>
<evidence type="ECO:0000256" key="1">
    <source>
        <dbReference type="SAM" id="SignalP"/>
    </source>
</evidence>
<organism evidence="2">
    <name type="scientific">Opuntia streptacantha</name>
    <name type="common">Prickly pear cactus</name>
    <name type="synonym">Opuntia cardona</name>
    <dbReference type="NCBI Taxonomy" id="393608"/>
    <lineage>
        <taxon>Eukaryota</taxon>
        <taxon>Viridiplantae</taxon>
        <taxon>Streptophyta</taxon>
        <taxon>Embryophyta</taxon>
        <taxon>Tracheophyta</taxon>
        <taxon>Spermatophyta</taxon>
        <taxon>Magnoliopsida</taxon>
        <taxon>eudicotyledons</taxon>
        <taxon>Gunneridae</taxon>
        <taxon>Pentapetalae</taxon>
        <taxon>Caryophyllales</taxon>
        <taxon>Cactineae</taxon>
        <taxon>Cactaceae</taxon>
        <taxon>Opuntioideae</taxon>
        <taxon>Opuntia</taxon>
    </lineage>
</organism>
<dbReference type="EMBL" id="GISG01207851">
    <property type="protein sequence ID" value="MBA4660420.1"/>
    <property type="molecule type" value="Transcribed_RNA"/>
</dbReference>
<keyword evidence="1" id="KW-0732">Signal</keyword>
<evidence type="ECO:0000313" key="2">
    <source>
        <dbReference type="EMBL" id="MBA4660420.1"/>
    </source>
</evidence>
<name>A0A7C9E5Y8_OPUST</name>
<feature type="chain" id="PRO_5027843109" evidence="1">
    <location>
        <begin position="21"/>
        <end position="124"/>
    </location>
</feature>
<feature type="signal peptide" evidence="1">
    <location>
        <begin position="1"/>
        <end position="20"/>
    </location>
</feature>
<protein>
    <submittedName>
        <fullName evidence="2">Uncharacterized protein</fullName>
    </submittedName>
</protein>
<reference evidence="2" key="1">
    <citation type="journal article" date="2013" name="J. Plant Res.">
        <title>Effect of fungi and light on seed germination of three Opuntia species from semiarid lands of central Mexico.</title>
        <authorList>
            <person name="Delgado-Sanchez P."/>
            <person name="Jimenez-Bremont J.F."/>
            <person name="Guerrero-Gonzalez Mde L."/>
            <person name="Flores J."/>
        </authorList>
    </citation>
    <scope>NUCLEOTIDE SEQUENCE</scope>
    <source>
        <tissue evidence="2">Cladode</tissue>
    </source>
</reference>
<reference evidence="2" key="2">
    <citation type="submission" date="2020-07" db="EMBL/GenBank/DDBJ databases">
        <authorList>
            <person name="Vera ALvarez R."/>
            <person name="Arias-Moreno D.M."/>
            <person name="Jimenez-Jacinto V."/>
            <person name="Jimenez-Bremont J.F."/>
            <person name="Swaminathan K."/>
            <person name="Moose S.P."/>
            <person name="Guerrero-Gonzalez M.L."/>
            <person name="Marino-Ramirez L."/>
            <person name="Landsman D."/>
            <person name="Rodriguez-Kessler M."/>
            <person name="Delgado-Sanchez P."/>
        </authorList>
    </citation>
    <scope>NUCLEOTIDE SEQUENCE</scope>
    <source>
        <tissue evidence="2">Cladode</tissue>
    </source>
</reference>
<sequence>MLPKLLLLFLLFFLSGATKSSSLCHHNSEPPVDFTLDLVFFFFFVNSSQNSSFHHSLGFLLLSLFLPNISSSKEAHQSHLFFLCFLSGSILPPSSQFVEIEGPPTKSDEVGLSFLISLPIHSIT</sequence>